<keyword evidence="1" id="KW-0489">Methyltransferase</keyword>
<dbReference type="CDD" id="cd02440">
    <property type="entry name" value="AdoMet_MTases"/>
    <property type="match status" value="1"/>
</dbReference>
<gene>
    <name evidence="1" type="ORF">O9K51_04008</name>
</gene>
<keyword evidence="2" id="KW-1185">Reference proteome</keyword>
<protein>
    <submittedName>
        <fullName evidence="1">SAM-dependent methyltransferase</fullName>
    </submittedName>
</protein>
<reference evidence="1" key="1">
    <citation type="submission" date="2023-01" db="EMBL/GenBank/DDBJ databases">
        <title>The growth and conidiation of Purpureocillium lavendulum are regulated by nitrogen source and histone H3K14 acetylation.</title>
        <authorList>
            <person name="Tang P."/>
            <person name="Han J."/>
            <person name="Zhang C."/>
            <person name="Tang P."/>
            <person name="Qi F."/>
            <person name="Zhang K."/>
            <person name="Liang L."/>
        </authorList>
    </citation>
    <scope>NUCLEOTIDE SEQUENCE</scope>
    <source>
        <strain evidence="1">YMF1.00683</strain>
    </source>
</reference>
<name>A0AB34FVK3_9HYPO</name>
<dbReference type="GO" id="GO:0008168">
    <property type="term" value="F:methyltransferase activity"/>
    <property type="evidence" value="ECO:0007669"/>
    <property type="project" value="UniProtKB-KW"/>
</dbReference>
<organism evidence="1 2">
    <name type="scientific">Purpureocillium lavendulum</name>
    <dbReference type="NCBI Taxonomy" id="1247861"/>
    <lineage>
        <taxon>Eukaryota</taxon>
        <taxon>Fungi</taxon>
        <taxon>Dikarya</taxon>
        <taxon>Ascomycota</taxon>
        <taxon>Pezizomycotina</taxon>
        <taxon>Sordariomycetes</taxon>
        <taxon>Hypocreomycetidae</taxon>
        <taxon>Hypocreales</taxon>
        <taxon>Ophiocordycipitaceae</taxon>
        <taxon>Purpureocillium</taxon>
    </lineage>
</organism>
<evidence type="ECO:0000313" key="2">
    <source>
        <dbReference type="Proteomes" id="UP001163105"/>
    </source>
</evidence>
<evidence type="ECO:0000313" key="1">
    <source>
        <dbReference type="EMBL" id="KAJ6442833.1"/>
    </source>
</evidence>
<keyword evidence="1" id="KW-0808">Transferase</keyword>
<dbReference type="Gene3D" id="3.40.50.150">
    <property type="entry name" value="Vaccinia Virus protein VP39"/>
    <property type="match status" value="1"/>
</dbReference>
<dbReference type="AlphaFoldDB" id="A0AB34FVK3"/>
<accession>A0AB34FVK3</accession>
<dbReference type="Proteomes" id="UP001163105">
    <property type="component" value="Unassembled WGS sequence"/>
</dbReference>
<dbReference type="InterPro" id="IPR029063">
    <property type="entry name" value="SAM-dependent_MTases_sf"/>
</dbReference>
<sequence>MDGPQPTVDSLLSCYPGKHSKAVIAQFVHRLALCKAWGIEEGAQRLIDIGCGQGECSMVLASVLGPSGRVTGTDVAPLDYGAPITLGQCQEHILASQLGSRIRFERAEAEAVLAPPANGNGTNASSAPFDGAVICHSLWYFDSAQDIRKLFSLLAKSGVPRIYLAEWKGEASSVEQEPHSLAARAQAYLHSQKPPKRPLAVFEPNVRAAFSTADILHMAEAEGWRTARKGAIATPTDMMDGHWEAQYVKSDGFKKAVEAENLSAEAQEKLAMYIDMVKHNTEVVESSTFKRVGNMDVTWAVLEKRV</sequence>
<dbReference type="SUPFAM" id="SSF53335">
    <property type="entry name" value="S-adenosyl-L-methionine-dependent methyltransferases"/>
    <property type="match status" value="1"/>
</dbReference>
<dbReference type="GO" id="GO:0032259">
    <property type="term" value="P:methylation"/>
    <property type="evidence" value="ECO:0007669"/>
    <property type="project" value="UniProtKB-KW"/>
</dbReference>
<comment type="caution">
    <text evidence="1">The sequence shown here is derived from an EMBL/GenBank/DDBJ whole genome shotgun (WGS) entry which is preliminary data.</text>
</comment>
<proteinExistence type="predicted"/>
<dbReference type="EMBL" id="JAQHRD010000003">
    <property type="protein sequence ID" value="KAJ6442833.1"/>
    <property type="molecule type" value="Genomic_DNA"/>
</dbReference>